<proteinExistence type="predicted"/>
<keyword evidence="5" id="KW-0862">Zinc</keyword>
<dbReference type="FunFam" id="3.30.160.60:FF:002098">
    <property type="entry name" value="Zinc finger protein 236"/>
    <property type="match status" value="1"/>
</dbReference>
<dbReference type="PROSITE" id="PS00028">
    <property type="entry name" value="ZINC_FINGER_C2H2_1"/>
    <property type="match status" value="2"/>
</dbReference>
<evidence type="ECO:0000256" key="2">
    <source>
        <dbReference type="ARBA" id="ARBA00022723"/>
    </source>
</evidence>
<accession>A0AB34GQ15</accession>
<dbReference type="InterPro" id="IPR036236">
    <property type="entry name" value="Znf_C2H2_sf"/>
</dbReference>
<dbReference type="Gene3D" id="3.30.160.60">
    <property type="entry name" value="Classic Zinc Finger"/>
    <property type="match status" value="2"/>
</dbReference>
<feature type="domain" description="C2H2-type" evidence="8">
    <location>
        <begin position="36"/>
        <end position="60"/>
    </location>
</feature>
<protein>
    <recommendedName>
        <fullName evidence="8">C2H2-type domain-containing protein</fullName>
    </recommendedName>
</protein>
<dbReference type="GO" id="GO:0005634">
    <property type="term" value="C:nucleus"/>
    <property type="evidence" value="ECO:0007669"/>
    <property type="project" value="UniProtKB-SubCell"/>
</dbReference>
<gene>
    <name evidence="9" type="ORF">J1605_010370</name>
</gene>
<evidence type="ECO:0000256" key="4">
    <source>
        <dbReference type="ARBA" id="ARBA00022771"/>
    </source>
</evidence>
<evidence type="ECO:0000256" key="5">
    <source>
        <dbReference type="ARBA" id="ARBA00022833"/>
    </source>
</evidence>
<dbReference type="PANTHER" id="PTHR24394">
    <property type="entry name" value="ZINC FINGER PROTEIN"/>
    <property type="match status" value="1"/>
</dbReference>
<sequence>MSPGERPFHCTLCEKAFNQKSALQVHMKKHTGERPYRCNYCVMGFTQKSNMKLHMKRAHSYAGTLQEPGGAQEHGGEVLSRVLHLDEVVPEPASEWQTLANVF</sequence>
<feature type="domain" description="C2H2-type" evidence="8">
    <location>
        <begin position="8"/>
        <end position="35"/>
    </location>
</feature>
<keyword evidence="3" id="KW-0677">Repeat</keyword>
<keyword evidence="2" id="KW-0479">Metal-binding</keyword>
<dbReference type="GO" id="GO:0008270">
    <property type="term" value="F:zinc ion binding"/>
    <property type="evidence" value="ECO:0007669"/>
    <property type="project" value="UniProtKB-KW"/>
</dbReference>
<keyword evidence="6" id="KW-0539">Nucleus</keyword>
<dbReference type="AlphaFoldDB" id="A0AB34GQ15"/>
<dbReference type="EMBL" id="JAIQCJ010002123">
    <property type="protein sequence ID" value="KAJ8782178.1"/>
    <property type="molecule type" value="Genomic_DNA"/>
</dbReference>
<comment type="subcellular location">
    <subcellularLocation>
        <location evidence="1">Nucleus</location>
    </subcellularLocation>
</comment>
<keyword evidence="4 7" id="KW-0863">Zinc-finger</keyword>
<dbReference type="PROSITE" id="PS50157">
    <property type="entry name" value="ZINC_FINGER_C2H2_2"/>
    <property type="match status" value="2"/>
</dbReference>
<dbReference type="FunFam" id="3.30.160.60:FF:000308">
    <property type="entry name" value="zinc finger protein 236 isoform X1"/>
    <property type="match status" value="1"/>
</dbReference>
<comment type="caution">
    <text evidence="9">The sequence shown here is derived from an EMBL/GenBank/DDBJ whole genome shotgun (WGS) entry which is preliminary data.</text>
</comment>
<keyword evidence="10" id="KW-1185">Reference proteome</keyword>
<evidence type="ECO:0000313" key="10">
    <source>
        <dbReference type="Proteomes" id="UP001159641"/>
    </source>
</evidence>
<dbReference type="SUPFAM" id="SSF57667">
    <property type="entry name" value="beta-beta-alpha zinc fingers"/>
    <property type="match status" value="1"/>
</dbReference>
<dbReference type="SMART" id="SM00355">
    <property type="entry name" value="ZnF_C2H2"/>
    <property type="match status" value="2"/>
</dbReference>
<dbReference type="GO" id="GO:0000981">
    <property type="term" value="F:DNA-binding transcription factor activity, RNA polymerase II-specific"/>
    <property type="evidence" value="ECO:0007669"/>
    <property type="project" value="TreeGrafter"/>
</dbReference>
<evidence type="ECO:0000313" key="9">
    <source>
        <dbReference type="EMBL" id="KAJ8782178.1"/>
    </source>
</evidence>
<dbReference type="PANTHER" id="PTHR24394:SF56">
    <property type="entry name" value="NOVEL PROTEIN CONTAINING BTB_POZ DOMAIN"/>
    <property type="match status" value="1"/>
</dbReference>
<dbReference type="Pfam" id="PF00096">
    <property type="entry name" value="zf-C2H2"/>
    <property type="match status" value="2"/>
</dbReference>
<dbReference type="InterPro" id="IPR013087">
    <property type="entry name" value="Znf_C2H2_type"/>
</dbReference>
<evidence type="ECO:0000256" key="6">
    <source>
        <dbReference type="ARBA" id="ARBA00023242"/>
    </source>
</evidence>
<organism evidence="9 10">
    <name type="scientific">Eschrichtius robustus</name>
    <name type="common">California gray whale</name>
    <name type="synonym">Eschrichtius gibbosus</name>
    <dbReference type="NCBI Taxonomy" id="9764"/>
    <lineage>
        <taxon>Eukaryota</taxon>
        <taxon>Metazoa</taxon>
        <taxon>Chordata</taxon>
        <taxon>Craniata</taxon>
        <taxon>Vertebrata</taxon>
        <taxon>Euteleostomi</taxon>
        <taxon>Mammalia</taxon>
        <taxon>Eutheria</taxon>
        <taxon>Laurasiatheria</taxon>
        <taxon>Artiodactyla</taxon>
        <taxon>Whippomorpha</taxon>
        <taxon>Cetacea</taxon>
        <taxon>Mysticeti</taxon>
        <taxon>Eschrichtiidae</taxon>
        <taxon>Eschrichtius</taxon>
    </lineage>
</organism>
<dbReference type="Proteomes" id="UP001159641">
    <property type="component" value="Unassembled WGS sequence"/>
</dbReference>
<evidence type="ECO:0000256" key="3">
    <source>
        <dbReference type="ARBA" id="ARBA00022737"/>
    </source>
</evidence>
<reference evidence="9 10" key="1">
    <citation type="submission" date="2022-11" db="EMBL/GenBank/DDBJ databases">
        <title>Whole genome sequence of Eschrichtius robustus ER-17-0199.</title>
        <authorList>
            <person name="Bruniche-Olsen A."/>
            <person name="Black A.N."/>
            <person name="Fields C.J."/>
            <person name="Walden K."/>
            <person name="Dewoody J.A."/>
        </authorList>
    </citation>
    <scope>NUCLEOTIDE SEQUENCE [LARGE SCALE GENOMIC DNA]</scope>
    <source>
        <strain evidence="9">ER-17-0199</strain>
        <tissue evidence="9">Blubber</tissue>
    </source>
</reference>
<evidence type="ECO:0000256" key="7">
    <source>
        <dbReference type="PROSITE-ProRule" id="PRU00042"/>
    </source>
</evidence>
<evidence type="ECO:0000256" key="1">
    <source>
        <dbReference type="ARBA" id="ARBA00004123"/>
    </source>
</evidence>
<name>A0AB34GQ15_ESCRO</name>
<evidence type="ECO:0000259" key="8">
    <source>
        <dbReference type="PROSITE" id="PS50157"/>
    </source>
</evidence>